<dbReference type="Proteomes" id="UP001529369">
    <property type="component" value="Unassembled WGS sequence"/>
</dbReference>
<proteinExistence type="predicted"/>
<keyword evidence="2" id="KW-1185">Reference proteome</keyword>
<accession>A0ABT8AGF0</accession>
<name>A0ABT8AGF0_9PROT</name>
<evidence type="ECO:0000313" key="2">
    <source>
        <dbReference type="Proteomes" id="UP001529369"/>
    </source>
</evidence>
<dbReference type="RefSeq" id="WP_290320724.1">
    <property type="nucleotide sequence ID" value="NZ_JAUFPN010000296.1"/>
</dbReference>
<sequence length="364" mass="41234">MQTLERDVLQTAKDDLQLVTPHEYEMLKRIQEDRHRCAHPAFITDDELFQPSPDLVRSHLVHALHCLLIHAPLQGKSALNRFKTDVLSPSFPSTQEGIRTFVSAKYLNRSKDALINNMIRILLKAPFLEGEEELLRRKRQLAWVLSEVAAKKTRVFEEIARPFVGQFFDGVGDGRLLNICAFLGAEPQLWAWLTDPVKLRLVRLIEECPIDGLNEHLVFDAFAIPELADALLAKFTSCGIQERIQLISYNPRKEFVSFGIDIYSSTSNYREAERIGQTVLIPLASHFDEGEIGRLLDAVLGNSQISYASGTSDVLLEIFKLNMAELPASRHHWDRFVTQMTDLHGGKADNPYSYPSIRAKLDAA</sequence>
<dbReference type="EMBL" id="JAUFPN010000296">
    <property type="protein sequence ID" value="MDN3568616.1"/>
    <property type="molecule type" value="Genomic_DNA"/>
</dbReference>
<organism evidence="1 2">
    <name type="scientific">Paeniroseomonas aquatica</name>
    <dbReference type="NCBI Taxonomy" id="373043"/>
    <lineage>
        <taxon>Bacteria</taxon>
        <taxon>Pseudomonadati</taxon>
        <taxon>Pseudomonadota</taxon>
        <taxon>Alphaproteobacteria</taxon>
        <taxon>Acetobacterales</taxon>
        <taxon>Acetobacteraceae</taxon>
        <taxon>Paeniroseomonas</taxon>
    </lineage>
</organism>
<comment type="caution">
    <text evidence="1">The sequence shown here is derived from an EMBL/GenBank/DDBJ whole genome shotgun (WGS) entry which is preliminary data.</text>
</comment>
<reference evidence="2" key="1">
    <citation type="journal article" date="2019" name="Int. J. Syst. Evol. Microbiol.">
        <title>The Global Catalogue of Microorganisms (GCM) 10K type strain sequencing project: providing services to taxonomists for standard genome sequencing and annotation.</title>
        <authorList>
            <consortium name="The Broad Institute Genomics Platform"/>
            <consortium name="The Broad Institute Genome Sequencing Center for Infectious Disease"/>
            <person name="Wu L."/>
            <person name="Ma J."/>
        </authorList>
    </citation>
    <scope>NUCLEOTIDE SEQUENCE [LARGE SCALE GENOMIC DNA]</scope>
    <source>
        <strain evidence="2">CECT 7131</strain>
    </source>
</reference>
<gene>
    <name evidence="1" type="ORF">QWZ14_29935</name>
</gene>
<protein>
    <submittedName>
        <fullName evidence="1">Uncharacterized protein</fullName>
    </submittedName>
</protein>
<evidence type="ECO:0000313" key="1">
    <source>
        <dbReference type="EMBL" id="MDN3568616.1"/>
    </source>
</evidence>